<dbReference type="Proteomes" id="UP001148629">
    <property type="component" value="Unassembled WGS sequence"/>
</dbReference>
<organism evidence="1 2">
    <name type="scientific">Fusarium decemcellulare</name>
    <dbReference type="NCBI Taxonomy" id="57161"/>
    <lineage>
        <taxon>Eukaryota</taxon>
        <taxon>Fungi</taxon>
        <taxon>Dikarya</taxon>
        <taxon>Ascomycota</taxon>
        <taxon>Pezizomycotina</taxon>
        <taxon>Sordariomycetes</taxon>
        <taxon>Hypocreomycetidae</taxon>
        <taxon>Hypocreales</taxon>
        <taxon>Nectriaceae</taxon>
        <taxon>Fusarium</taxon>
        <taxon>Fusarium decemcellulare species complex</taxon>
    </lineage>
</organism>
<name>A0ACC1RVT4_9HYPO</name>
<keyword evidence="2" id="KW-1185">Reference proteome</keyword>
<gene>
    <name evidence="1" type="ORF">NM208_g11041</name>
</gene>
<evidence type="ECO:0000313" key="2">
    <source>
        <dbReference type="Proteomes" id="UP001148629"/>
    </source>
</evidence>
<evidence type="ECO:0000313" key="1">
    <source>
        <dbReference type="EMBL" id="KAJ3526739.1"/>
    </source>
</evidence>
<accession>A0ACC1RVT4</accession>
<protein>
    <submittedName>
        <fullName evidence="1">Uncharacterized protein</fullName>
    </submittedName>
</protein>
<proteinExistence type="predicted"/>
<sequence>MPTIPTKASQRCKPLRVRLWNKSQSRWLENEIQPITIHQNPPKLQAVSCGDSHAIVILANADLVRECPSCRRYFTREFRMPELWWTIYSRNSNGYFGSETFRDEEGSITAVTTWSRYLIKQLDLKTGDHRWHMFNVFTTWDASTHQTILLNFHSDKQMLLTESIKGSLPDELSLLEGSQQDNHHDPFWVHLRLLEKLASLQDETVWAVRTLIRDVEKLVFPTKPEPKYRYLHDLARHAIHVSETLDVSVKTVASILQHHSAFEEEFEPDDKRKRAGLRHVRERLLWYEHILQSLRCRASSNKERLLNEIQLAFNSVAQYDSKVSVQIGQATQSDSAAMKTIAFATLTFLPATFISAVFSMSFFNVDDNTGEWGVSRKFWIYWVIAIPVTLITAGSWYLRQQSSQPVRIGEDGPPTNKVIELQSLFKNKLSRGDSPV</sequence>
<dbReference type="EMBL" id="JANRMS010001678">
    <property type="protein sequence ID" value="KAJ3526739.1"/>
    <property type="molecule type" value="Genomic_DNA"/>
</dbReference>
<comment type="caution">
    <text evidence="1">The sequence shown here is derived from an EMBL/GenBank/DDBJ whole genome shotgun (WGS) entry which is preliminary data.</text>
</comment>
<reference evidence="1" key="1">
    <citation type="submission" date="2022-08" db="EMBL/GenBank/DDBJ databases">
        <title>Genome Sequence of Fusarium decemcellulare.</title>
        <authorList>
            <person name="Buettner E."/>
        </authorList>
    </citation>
    <scope>NUCLEOTIDE SEQUENCE</scope>
    <source>
        <strain evidence="1">Babe19</strain>
    </source>
</reference>